<keyword evidence="2" id="KW-0472">Membrane</keyword>
<feature type="transmembrane region" description="Helical" evidence="2">
    <location>
        <begin position="208"/>
        <end position="229"/>
    </location>
</feature>
<evidence type="ECO:0000256" key="1">
    <source>
        <dbReference type="SAM" id="MobiDB-lite"/>
    </source>
</evidence>
<keyword evidence="2" id="KW-1133">Transmembrane helix</keyword>
<dbReference type="EMBL" id="CDMZ01001303">
    <property type="protein sequence ID" value="CEM30489.1"/>
    <property type="molecule type" value="Genomic_DNA"/>
</dbReference>
<proteinExistence type="predicted"/>
<feature type="region of interest" description="Disordered" evidence="1">
    <location>
        <begin position="111"/>
        <end position="131"/>
    </location>
</feature>
<feature type="compositionally biased region" description="Basic and acidic residues" evidence="1">
    <location>
        <begin position="51"/>
        <end position="62"/>
    </location>
</feature>
<name>A0A0G4GKE4_9ALVE</name>
<keyword evidence="2" id="KW-0812">Transmembrane</keyword>
<evidence type="ECO:0000313" key="3">
    <source>
        <dbReference type="EMBL" id="CEM30489.1"/>
    </source>
</evidence>
<dbReference type="AlphaFoldDB" id="A0A0G4GKE4"/>
<organism evidence="3">
    <name type="scientific">Chromera velia CCMP2878</name>
    <dbReference type="NCBI Taxonomy" id="1169474"/>
    <lineage>
        <taxon>Eukaryota</taxon>
        <taxon>Sar</taxon>
        <taxon>Alveolata</taxon>
        <taxon>Colpodellida</taxon>
        <taxon>Chromeraceae</taxon>
        <taxon>Chromera</taxon>
    </lineage>
</organism>
<feature type="compositionally biased region" description="Low complexity" evidence="1">
    <location>
        <begin position="33"/>
        <end position="50"/>
    </location>
</feature>
<feature type="transmembrane region" description="Helical" evidence="2">
    <location>
        <begin position="166"/>
        <end position="188"/>
    </location>
</feature>
<dbReference type="VEuPathDB" id="CryptoDB:Cvel_4827"/>
<feature type="region of interest" description="Disordered" evidence="1">
    <location>
        <begin position="307"/>
        <end position="336"/>
    </location>
</feature>
<gene>
    <name evidence="3" type="ORF">Cvel_4827</name>
</gene>
<sequence>MEESEEKRSGVGARTSFAGLSTGTFNGSLLDESSISDPSASSSASAAATARQKEKEPEESREGVVPLLPAANRPSELNTSGATSISVDFEHLTDAVVEELPISQPVFLRNPDGSMAEGVPPGYKDKTPPRTPRRTYSFDTFPWLEDVDPSMVTEEMTEVYQRHERLFVTLLMLELVVEAAFNSLYIFYAQYSVREVAMVYHNLTPQSLWNIFYISFALEMVFLVAYYASGFAAVVFHKPQYLKMFSGVALFGILGQVILAYMNKFNLLVFFLRLMAYIYSKFLKNLLTTMQLLPSFYPNAQPNGAGGHLSGKSMEKNGWRRANKNGTDEEAINTLG</sequence>
<feature type="region of interest" description="Disordered" evidence="1">
    <location>
        <begin position="1"/>
        <end position="79"/>
    </location>
</feature>
<accession>A0A0G4GKE4</accession>
<feature type="compositionally biased region" description="Polar residues" evidence="1">
    <location>
        <begin position="18"/>
        <end position="27"/>
    </location>
</feature>
<evidence type="ECO:0000256" key="2">
    <source>
        <dbReference type="SAM" id="Phobius"/>
    </source>
</evidence>
<reference evidence="3" key="1">
    <citation type="submission" date="2014-11" db="EMBL/GenBank/DDBJ databases">
        <authorList>
            <person name="Otto D Thomas"/>
            <person name="Naeem Raeece"/>
        </authorList>
    </citation>
    <scope>NUCLEOTIDE SEQUENCE</scope>
</reference>
<protein>
    <submittedName>
        <fullName evidence="3">Uncharacterized protein</fullName>
    </submittedName>
</protein>